<keyword evidence="3 7" id="KW-0694">RNA-binding</keyword>
<evidence type="ECO:0000313" key="11">
    <source>
        <dbReference type="EMBL" id="AUX26564.1"/>
    </source>
</evidence>
<evidence type="ECO:0000313" key="12">
    <source>
        <dbReference type="Proteomes" id="UP000295781"/>
    </source>
</evidence>
<dbReference type="SMART" id="SM00363">
    <property type="entry name" value="S4"/>
    <property type="match status" value="1"/>
</dbReference>
<dbReference type="Pfam" id="PF01479">
    <property type="entry name" value="S4"/>
    <property type="match status" value="1"/>
</dbReference>
<dbReference type="NCBIfam" id="TIGR01017">
    <property type="entry name" value="rpsD_bact"/>
    <property type="match status" value="1"/>
</dbReference>
<dbReference type="SMART" id="SM01390">
    <property type="entry name" value="Ribosomal_S4"/>
    <property type="match status" value="1"/>
</dbReference>
<dbReference type="Proteomes" id="UP000295781">
    <property type="component" value="Chromosome"/>
</dbReference>
<evidence type="ECO:0000256" key="4">
    <source>
        <dbReference type="ARBA" id="ARBA00022980"/>
    </source>
</evidence>
<keyword evidence="4 7" id="KW-0689">Ribosomal protein</keyword>
<evidence type="ECO:0000256" key="2">
    <source>
        <dbReference type="ARBA" id="ARBA00022730"/>
    </source>
</evidence>
<comment type="function">
    <text evidence="7">With S5 and S12 plays an important role in translational accuracy.</text>
</comment>
<dbReference type="Gene3D" id="3.10.290.10">
    <property type="entry name" value="RNA-binding S4 domain"/>
    <property type="match status" value="1"/>
</dbReference>
<dbReference type="InterPro" id="IPR001912">
    <property type="entry name" value="Ribosomal_uS4_N"/>
</dbReference>
<evidence type="ECO:0000259" key="9">
    <source>
        <dbReference type="SMART" id="SM00363"/>
    </source>
</evidence>
<keyword evidence="2 7" id="KW-0699">rRNA-binding</keyword>
<evidence type="ECO:0000259" key="10">
    <source>
        <dbReference type="SMART" id="SM01390"/>
    </source>
</evidence>
<dbReference type="SUPFAM" id="SSF55174">
    <property type="entry name" value="Alpha-L RNA-binding motif"/>
    <property type="match status" value="1"/>
</dbReference>
<dbReference type="InterPro" id="IPR005709">
    <property type="entry name" value="Ribosomal_uS4_bac-type"/>
</dbReference>
<evidence type="ECO:0000256" key="7">
    <source>
        <dbReference type="HAMAP-Rule" id="MF_01306"/>
    </source>
</evidence>
<feature type="domain" description="RNA-binding S4" evidence="9">
    <location>
        <begin position="98"/>
        <end position="160"/>
    </location>
</feature>
<comment type="similarity">
    <text evidence="1 7 8">Belongs to the universal ribosomal protein uS4 family.</text>
</comment>
<dbReference type="NCBIfam" id="NF003717">
    <property type="entry name" value="PRK05327.1"/>
    <property type="match status" value="1"/>
</dbReference>
<evidence type="ECO:0000256" key="8">
    <source>
        <dbReference type="RuleBase" id="RU003699"/>
    </source>
</evidence>
<dbReference type="CDD" id="cd00165">
    <property type="entry name" value="S4"/>
    <property type="match status" value="1"/>
</dbReference>
<comment type="subunit">
    <text evidence="7">Part of the 30S ribosomal subunit. Contacts protein S5. The interaction surface between S4 and S5 is involved in control of translational fidelity.</text>
</comment>
<keyword evidence="5 7" id="KW-0687">Ribonucleoprotein</keyword>
<accession>A0A4P2QA89</accession>
<dbReference type="AlphaFoldDB" id="A0A4P2QA89"/>
<dbReference type="GO" id="GO:0015935">
    <property type="term" value="C:small ribosomal subunit"/>
    <property type="evidence" value="ECO:0007669"/>
    <property type="project" value="InterPro"/>
</dbReference>
<dbReference type="Pfam" id="PF00163">
    <property type="entry name" value="Ribosomal_S4"/>
    <property type="match status" value="1"/>
</dbReference>
<reference evidence="11 12" key="1">
    <citation type="submission" date="2015-09" db="EMBL/GenBank/DDBJ databases">
        <title>Sorangium comparison.</title>
        <authorList>
            <person name="Zaburannyi N."/>
            <person name="Bunk B."/>
            <person name="Overmann J."/>
            <person name="Mueller R."/>
        </authorList>
    </citation>
    <scope>NUCLEOTIDE SEQUENCE [LARGE SCALE GENOMIC DNA]</scope>
    <source>
        <strain evidence="11 12">So ceGT47</strain>
    </source>
</reference>
<dbReference type="PANTHER" id="PTHR11831:SF4">
    <property type="entry name" value="SMALL RIBOSOMAL SUBUNIT PROTEIN US4M"/>
    <property type="match status" value="1"/>
</dbReference>
<dbReference type="InterPro" id="IPR018079">
    <property type="entry name" value="Ribosomal_uS4_CS"/>
</dbReference>
<dbReference type="OrthoDB" id="9803672at2"/>
<name>A0A4P2QA89_SORCE</name>
<comment type="function">
    <text evidence="7">One of the primary rRNA binding proteins, it binds directly to 16S rRNA where it nucleates assembly of the body of the 30S subunit.</text>
</comment>
<evidence type="ECO:0000256" key="5">
    <source>
        <dbReference type="ARBA" id="ARBA00023274"/>
    </source>
</evidence>
<sequence>MARYIGPVCKLCRREGMKLYLKGERCYSEKCAYTRRPYPPGQHGQGRIKLSEYAVRLREKQKVRRIYGVLERQFGGYFQEANRRKGRTGEEMLALLERRLDNVVHRMGFGSSRAEARQLVRHGHVHVNGKRLDIPSYVVRTGDRIELTEGARKFKSVLASVGGADKRPVASWIDVDRQAFAGAIKGAPIREDLNEPEIREQLVVEYYSR</sequence>
<proteinExistence type="inferred from homology"/>
<dbReference type="GO" id="GO:0006412">
    <property type="term" value="P:translation"/>
    <property type="evidence" value="ECO:0007669"/>
    <property type="project" value="UniProtKB-UniRule"/>
</dbReference>
<evidence type="ECO:0000256" key="1">
    <source>
        <dbReference type="ARBA" id="ARBA00007465"/>
    </source>
</evidence>
<evidence type="ECO:0000256" key="6">
    <source>
        <dbReference type="ARBA" id="ARBA00035254"/>
    </source>
</evidence>
<dbReference type="FunFam" id="1.10.1050.10:FF:000001">
    <property type="entry name" value="30S ribosomal protein S4"/>
    <property type="match status" value="1"/>
</dbReference>
<dbReference type="PROSITE" id="PS00632">
    <property type="entry name" value="RIBOSOMAL_S4"/>
    <property type="match status" value="1"/>
</dbReference>
<dbReference type="PANTHER" id="PTHR11831">
    <property type="entry name" value="30S 40S RIBOSOMAL PROTEIN"/>
    <property type="match status" value="1"/>
</dbReference>
<dbReference type="EMBL" id="CP012670">
    <property type="protein sequence ID" value="AUX26564.1"/>
    <property type="molecule type" value="Genomic_DNA"/>
</dbReference>
<evidence type="ECO:0000256" key="3">
    <source>
        <dbReference type="ARBA" id="ARBA00022884"/>
    </source>
</evidence>
<feature type="domain" description="Small ribosomal subunit protein uS4 N-terminal" evidence="10">
    <location>
        <begin position="3"/>
        <end position="97"/>
    </location>
</feature>
<dbReference type="InterPro" id="IPR036986">
    <property type="entry name" value="S4_RNA-bd_sf"/>
</dbReference>
<dbReference type="GO" id="GO:0003735">
    <property type="term" value="F:structural constituent of ribosome"/>
    <property type="evidence" value="ECO:0007669"/>
    <property type="project" value="InterPro"/>
</dbReference>
<dbReference type="InterPro" id="IPR002942">
    <property type="entry name" value="S4_RNA-bd"/>
</dbReference>
<protein>
    <recommendedName>
        <fullName evidence="6 7">Small ribosomal subunit protein uS4</fullName>
    </recommendedName>
</protein>
<dbReference type="Gene3D" id="1.10.1050.10">
    <property type="entry name" value="Ribosomal Protein S4 Delta 41, Chain A, domain 1"/>
    <property type="match status" value="1"/>
</dbReference>
<dbReference type="HAMAP" id="MF_01306_B">
    <property type="entry name" value="Ribosomal_uS4_B"/>
    <property type="match status" value="1"/>
</dbReference>
<dbReference type="GO" id="GO:0019843">
    <property type="term" value="F:rRNA binding"/>
    <property type="evidence" value="ECO:0007669"/>
    <property type="project" value="UniProtKB-UniRule"/>
</dbReference>
<dbReference type="FunFam" id="3.10.290.10:FF:000001">
    <property type="entry name" value="30S ribosomal protein S4"/>
    <property type="match status" value="1"/>
</dbReference>
<dbReference type="RefSeq" id="WP_129354250.1">
    <property type="nucleotide sequence ID" value="NZ_CP012670.1"/>
</dbReference>
<organism evidence="11 12">
    <name type="scientific">Sorangium cellulosum</name>
    <name type="common">Polyangium cellulosum</name>
    <dbReference type="NCBI Taxonomy" id="56"/>
    <lineage>
        <taxon>Bacteria</taxon>
        <taxon>Pseudomonadati</taxon>
        <taxon>Myxococcota</taxon>
        <taxon>Polyangia</taxon>
        <taxon>Polyangiales</taxon>
        <taxon>Polyangiaceae</taxon>
        <taxon>Sorangium</taxon>
    </lineage>
</organism>
<dbReference type="GO" id="GO:0042274">
    <property type="term" value="P:ribosomal small subunit biogenesis"/>
    <property type="evidence" value="ECO:0007669"/>
    <property type="project" value="TreeGrafter"/>
</dbReference>
<dbReference type="InterPro" id="IPR022801">
    <property type="entry name" value="Ribosomal_uS4"/>
</dbReference>
<gene>
    <name evidence="7 11" type="primary">rpsD</name>
    <name evidence="11" type="ORF">SOCEGT47_071340</name>
</gene>
<dbReference type="PROSITE" id="PS50889">
    <property type="entry name" value="S4"/>
    <property type="match status" value="1"/>
</dbReference>